<evidence type="ECO:0000256" key="1">
    <source>
        <dbReference type="SAM" id="MobiDB-lite"/>
    </source>
</evidence>
<organism evidence="2 3">
    <name type="scientific">Streptomyces gobitricini</name>
    <dbReference type="NCBI Taxonomy" id="68211"/>
    <lineage>
        <taxon>Bacteria</taxon>
        <taxon>Bacillati</taxon>
        <taxon>Actinomycetota</taxon>
        <taxon>Actinomycetes</taxon>
        <taxon>Kitasatosporales</taxon>
        <taxon>Streptomycetaceae</taxon>
        <taxon>Streptomyces</taxon>
    </lineage>
</organism>
<accession>A0ABN3MHQ8</accession>
<proteinExistence type="predicted"/>
<feature type="compositionally biased region" description="Basic and acidic residues" evidence="1">
    <location>
        <begin position="49"/>
        <end position="63"/>
    </location>
</feature>
<feature type="compositionally biased region" description="Basic and acidic residues" evidence="1">
    <location>
        <begin position="1"/>
        <end position="10"/>
    </location>
</feature>
<feature type="compositionally biased region" description="Acidic residues" evidence="1">
    <location>
        <begin position="25"/>
        <end position="34"/>
    </location>
</feature>
<name>A0ABN3MHQ8_9ACTN</name>
<evidence type="ECO:0000313" key="3">
    <source>
        <dbReference type="Proteomes" id="UP001499942"/>
    </source>
</evidence>
<sequence length="69" mass="7261">MNRTLGKEAQAEGDGGDPDGHVDQEDGPPAEAEEVGPGQDTAQDGADDAAERHDGPVQTERLRPGARRR</sequence>
<keyword evidence="3" id="KW-1185">Reference proteome</keyword>
<dbReference type="EMBL" id="BAAASR010000020">
    <property type="protein sequence ID" value="GAA2502152.1"/>
    <property type="molecule type" value="Genomic_DNA"/>
</dbReference>
<reference evidence="2 3" key="1">
    <citation type="journal article" date="2019" name="Int. J. Syst. Evol. Microbiol.">
        <title>The Global Catalogue of Microorganisms (GCM) 10K type strain sequencing project: providing services to taxonomists for standard genome sequencing and annotation.</title>
        <authorList>
            <consortium name="The Broad Institute Genomics Platform"/>
            <consortium name="The Broad Institute Genome Sequencing Center for Infectious Disease"/>
            <person name="Wu L."/>
            <person name="Ma J."/>
        </authorList>
    </citation>
    <scope>NUCLEOTIDE SEQUENCE [LARGE SCALE GENOMIC DNA]</scope>
    <source>
        <strain evidence="2 3">JCM 5062</strain>
    </source>
</reference>
<evidence type="ECO:0000313" key="2">
    <source>
        <dbReference type="EMBL" id="GAA2502152.1"/>
    </source>
</evidence>
<feature type="region of interest" description="Disordered" evidence="1">
    <location>
        <begin position="1"/>
        <end position="69"/>
    </location>
</feature>
<comment type="caution">
    <text evidence="2">The sequence shown here is derived from an EMBL/GenBank/DDBJ whole genome shotgun (WGS) entry which is preliminary data.</text>
</comment>
<gene>
    <name evidence="2" type="ORF">GCM10010393_38190</name>
</gene>
<protein>
    <submittedName>
        <fullName evidence="2">Uncharacterized protein</fullName>
    </submittedName>
</protein>
<dbReference type="Proteomes" id="UP001499942">
    <property type="component" value="Unassembled WGS sequence"/>
</dbReference>